<dbReference type="InterPro" id="IPR051531">
    <property type="entry name" value="N-acetyltransferase"/>
</dbReference>
<dbReference type="InterPro" id="IPR016181">
    <property type="entry name" value="Acyl_CoA_acyltransferase"/>
</dbReference>
<dbReference type="InterPro" id="IPR000182">
    <property type="entry name" value="GNAT_dom"/>
</dbReference>
<protein>
    <submittedName>
        <fullName evidence="2">GNAT family N-acetyltransferase</fullName>
        <ecNumber evidence="2">2.3.-.-</ecNumber>
    </submittedName>
</protein>
<proteinExistence type="predicted"/>
<sequence>MESTLYLLIKHNRLESERIILRPVSIEDAEDMYEYASDEETTRFVFDTHQNLEATKNVIAEYFAKDPIGKYALVLKENNKMVGTIDLRVDMTHKKAELGYTLNKKFWGNGYITEAANLLLELGFNIIGLERIYAMYDSKNKASGRVMERLGMTREGVLRKNRLVRNEFSDDVCYSILKEEYMK</sequence>
<dbReference type="RefSeq" id="WP_058919699.1">
    <property type="nucleotide sequence ID" value="NZ_JBHSQC010000023.1"/>
</dbReference>
<keyword evidence="2" id="KW-0012">Acyltransferase</keyword>
<dbReference type="EMBL" id="JBHUFF010000017">
    <property type="protein sequence ID" value="MFD1800123.1"/>
    <property type="molecule type" value="Genomic_DNA"/>
</dbReference>
<evidence type="ECO:0000313" key="3">
    <source>
        <dbReference type="Proteomes" id="UP001597285"/>
    </source>
</evidence>
<dbReference type="Proteomes" id="UP001597285">
    <property type="component" value="Unassembled WGS sequence"/>
</dbReference>
<evidence type="ECO:0000313" key="2">
    <source>
        <dbReference type="EMBL" id="MFD1800123.1"/>
    </source>
</evidence>
<dbReference type="Pfam" id="PF13302">
    <property type="entry name" value="Acetyltransf_3"/>
    <property type="match status" value="1"/>
</dbReference>
<gene>
    <name evidence="2" type="ORF">ACFSBK_09720</name>
</gene>
<dbReference type="EC" id="2.3.-.-" evidence="2"/>
<dbReference type="PANTHER" id="PTHR43792:SF1">
    <property type="entry name" value="N-ACETYLTRANSFERASE DOMAIN-CONTAINING PROTEIN"/>
    <property type="match status" value="1"/>
</dbReference>
<accession>A0ABW4NPP3</accession>
<evidence type="ECO:0000259" key="1">
    <source>
        <dbReference type="PROSITE" id="PS51186"/>
    </source>
</evidence>
<dbReference type="GO" id="GO:0016746">
    <property type="term" value="F:acyltransferase activity"/>
    <property type="evidence" value="ECO:0007669"/>
    <property type="project" value="UniProtKB-KW"/>
</dbReference>
<dbReference type="PANTHER" id="PTHR43792">
    <property type="entry name" value="GNAT FAMILY, PUTATIVE (AFU_ORTHOLOGUE AFUA_3G00765)-RELATED-RELATED"/>
    <property type="match status" value="1"/>
</dbReference>
<dbReference type="Gene3D" id="3.40.630.30">
    <property type="match status" value="1"/>
</dbReference>
<reference evidence="3" key="1">
    <citation type="journal article" date="2019" name="Int. J. Syst. Evol. Microbiol.">
        <title>The Global Catalogue of Microorganisms (GCM) 10K type strain sequencing project: providing services to taxonomists for standard genome sequencing and annotation.</title>
        <authorList>
            <consortium name="The Broad Institute Genomics Platform"/>
            <consortium name="The Broad Institute Genome Sequencing Center for Infectious Disease"/>
            <person name="Wu L."/>
            <person name="Ma J."/>
        </authorList>
    </citation>
    <scope>NUCLEOTIDE SEQUENCE [LARGE SCALE GENOMIC DNA]</scope>
    <source>
        <strain evidence="3">KCTC 42143</strain>
    </source>
</reference>
<dbReference type="PROSITE" id="PS51186">
    <property type="entry name" value="GNAT"/>
    <property type="match status" value="1"/>
</dbReference>
<name>A0ABW4NPP3_9LACT</name>
<dbReference type="SUPFAM" id="SSF55729">
    <property type="entry name" value="Acyl-CoA N-acyltransferases (Nat)"/>
    <property type="match status" value="1"/>
</dbReference>
<keyword evidence="3" id="KW-1185">Reference proteome</keyword>
<feature type="domain" description="N-acetyltransferase" evidence="1">
    <location>
        <begin position="19"/>
        <end position="179"/>
    </location>
</feature>
<keyword evidence="2" id="KW-0808">Transferase</keyword>
<organism evidence="2 3">
    <name type="scientific">Carnobacterium antarcticum</name>
    <dbReference type="NCBI Taxonomy" id="2126436"/>
    <lineage>
        <taxon>Bacteria</taxon>
        <taxon>Bacillati</taxon>
        <taxon>Bacillota</taxon>
        <taxon>Bacilli</taxon>
        <taxon>Lactobacillales</taxon>
        <taxon>Carnobacteriaceae</taxon>
        <taxon>Carnobacterium</taxon>
    </lineage>
</organism>
<comment type="caution">
    <text evidence="2">The sequence shown here is derived from an EMBL/GenBank/DDBJ whole genome shotgun (WGS) entry which is preliminary data.</text>
</comment>